<evidence type="ECO:0000256" key="2">
    <source>
        <dbReference type="ARBA" id="ARBA00023043"/>
    </source>
</evidence>
<protein>
    <submittedName>
        <fullName evidence="5">Uncharacterized protein</fullName>
    </submittedName>
</protein>
<dbReference type="Gene3D" id="1.25.40.20">
    <property type="entry name" value="Ankyrin repeat-containing domain"/>
    <property type="match status" value="1"/>
</dbReference>
<dbReference type="PANTHER" id="PTHR24123">
    <property type="entry name" value="ANKYRIN REPEAT-CONTAINING"/>
    <property type="match status" value="1"/>
</dbReference>
<feature type="region of interest" description="Disordered" evidence="4">
    <location>
        <begin position="587"/>
        <end position="616"/>
    </location>
</feature>
<dbReference type="PANTHER" id="PTHR24123:SF33">
    <property type="entry name" value="PROTEIN HOS4"/>
    <property type="match status" value="1"/>
</dbReference>
<feature type="compositionally biased region" description="Basic and acidic residues" evidence="4">
    <location>
        <begin position="587"/>
        <end position="614"/>
    </location>
</feature>
<reference evidence="5" key="1">
    <citation type="submission" date="2021-12" db="EMBL/GenBank/DDBJ databases">
        <authorList>
            <person name="King R."/>
        </authorList>
    </citation>
    <scope>NUCLEOTIDE SEQUENCE</scope>
</reference>
<keyword evidence="1" id="KW-0677">Repeat</keyword>
<dbReference type="InterPro" id="IPR002110">
    <property type="entry name" value="Ankyrin_rpt"/>
</dbReference>
<evidence type="ECO:0000256" key="1">
    <source>
        <dbReference type="ARBA" id="ARBA00022737"/>
    </source>
</evidence>
<accession>A0ABN8BAV3</accession>
<evidence type="ECO:0000256" key="4">
    <source>
        <dbReference type="SAM" id="MobiDB-lite"/>
    </source>
</evidence>
<dbReference type="EMBL" id="OU963922">
    <property type="protein sequence ID" value="CAH0404515.1"/>
    <property type="molecule type" value="Genomic_DNA"/>
</dbReference>
<feature type="repeat" description="ANK" evidence="3">
    <location>
        <begin position="348"/>
        <end position="380"/>
    </location>
</feature>
<keyword evidence="2 3" id="KW-0040">ANK repeat</keyword>
<evidence type="ECO:0000313" key="6">
    <source>
        <dbReference type="Proteomes" id="UP001153292"/>
    </source>
</evidence>
<dbReference type="Proteomes" id="UP001153292">
    <property type="component" value="Chromosome 29"/>
</dbReference>
<dbReference type="Pfam" id="PF12796">
    <property type="entry name" value="Ank_2"/>
    <property type="match status" value="2"/>
</dbReference>
<evidence type="ECO:0000313" key="5">
    <source>
        <dbReference type="EMBL" id="CAH0404515.1"/>
    </source>
</evidence>
<evidence type="ECO:0000256" key="3">
    <source>
        <dbReference type="PROSITE-ProRule" id="PRU00023"/>
    </source>
</evidence>
<proteinExistence type="predicted"/>
<dbReference type="InterPro" id="IPR036770">
    <property type="entry name" value="Ankyrin_rpt-contain_sf"/>
</dbReference>
<keyword evidence="6" id="KW-1185">Reference proteome</keyword>
<gene>
    <name evidence="5" type="ORF">CHILSU_LOCUS7856</name>
</gene>
<organism evidence="5 6">
    <name type="scientific">Chilo suppressalis</name>
    <name type="common">Asiatic rice borer moth</name>
    <dbReference type="NCBI Taxonomy" id="168631"/>
    <lineage>
        <taxon>Eukaryota</taxon>
        <taxon>Metazoa</taxon>
        <taxon>Ecdysozoa</taxon>
        <taxon>Arthropoda</taxon>
        <taxon>Hexapoda</taxon>
        <taxon>Insecta</taxon>
        <taxon>Pterygota</taxon>
        <taxon>Neoptera</taxon>
        <taxon>Endopterygota</taxon>
        <taxon>Lepidoptera</taxon>
        <taxon>Glossata</taxon>
        <taxon>Ditrysia</taxon>
        <taxon>Pyraloidea</taxon>
        <taxon>Crambidae</taxon>
        <taxon>Crambinae</taxon>
        <taxon>Chilo</taxon>
    </lineage>
</organism>
<sequence>MNTSKEQNNCKFAIKKLPTFSIKKNDLRPLKKSDFLRNTLYKEDLLYESQKGDFLKSDTQLKLVNRLNLITKSSVTVATYGASTLERTSDNVSRLIGQSNYDTVFSALCSVISHELKIRGILSLLTPPKKTRTWSSQTDDIKPSDDSKLTRQMVEKSCQTEESSIILTFDKDKRGKRTKRKQFNPYVVTESPVKKAEVKIIVHPKNFKESNPSIKMEKLDSTTVGTVMSPVEEDQVTAPVCASPQTFNWSVNTDLTLLDGTILRIPFKIEDEFHIATPEIMKFIPPQQRMNLLLYQAYVDWKNCLTPDEDHHLPIHVAAMNGDVSLLRRQCLVLQTRHESVDILSTKDNLTALQISIFSNKPECTELLLQHGADVLATDDEYRTSFHLAAEADPEHLKALIKHCQTNPMKILQDNEDIWKPELASKPKDYLCKYLLRKITTMFDNEGYTPLMLSSKLGKHHNVKLLIDACPETVNVQMPSSGNTALYLAIGSAYLDASNRGNKSTVSEDFKHTIEYLVELGADPAIENHSGSNVNTVLTDLRIGELSMIVANKMTSKNWMEADKGNDIANPFNVGMLLKDKDGKLKYREVPKKTTPKSTDKDEDAKVTPKEAPKKRTHIVKTIDKLEKRIKPTILQNIKILKDDPMIKKINPNELTPVKEIRNVKKDVLLTPSGSSSKKSLVIEVPHLKSVIVENKVPRDGYMETFKNFVANNGNDKIETPVAFTSEANSDAAKNVTLNEGDKADIAKTFDSKATVATVDEHKETHSSVYSNLKRKRSLEKSDNHIGKRRFSKKTNETTT</sequence>
<dbReference type="InterPro" id="IPR051165">
    <property type="entry name" value="Multifunctional_ANK_Repeat"/>
</dbReference>
<dbReference type="SMART" id="SM00248">
    <property type="entry name" value="ANK"/>
    <property type="match status" value="5"/>
</dbReference>
<feature type="region of interest" description="Disordered" evidence="4">
    <location>
        <begin position="762"/>
        <end position="800"/>
    </location>
</feature>
<name>A0ABN8BAV3_CHISP</name>
<dbReference type="SUPFAM" id="SSF48403">
    <property type="entry name" value="Ankyrin repeat"/>
    <property type="match status" value="1"/>
</dbReference>
<dbReference type="PROSITE" id="PS50088">
    <property type="entry name" value="ANK_REPEAT"/>
    <property type="match status" value="1"/>
</dbReference>